<keyword evidence="1" id="KW-0812">Transmembrane</keyword>
<evidence type="ECO:0000313" key="2">
    <source>
        <dbReference type="EMBL" id="KAF2232136.1"/>
    </source>
</evidence>
<keyword evidence="1" id="KW-1133">Transmembrane helix</keyword>
<reference evidence="2" key="1">
    <citation type="journal article" date="2020" name="Stud. Mycol.">
        <title>101 Dothideomycetes genomes: a test case for predicting lifestyles and emergence of pathogens.</title>
        <authorList>
            <person name="Haridas S."/>
            <person name="Albert R."/>
            <person name="Binder M."/>
            <person name="Bloem J."/>
            <person name="Labutti K."/>
            <person name="Salamov A."/>
            <person name="Andreopoulos B."/>
            <person name="Baker S."/>
            <person name="Barry K."/>
            <person name="Bills G."/>
            <person name="Bluhm B."/>
            <person name="Cannon C."/>
            <person name="Castanera R."/>
            <person name="Culley D."/>
            <person name="Daum C."/>
            <person name="Ezra D."/>
            <person name="Gonzalez J."/>
            <person name="Henrissat B."/>
            <person name="Kuo A."/>
            <person name="Liang C."/>
            <person name="Lipzen A."/>
            <person name="Lutzoni F."/>
            <person name="Magnuson J."/>
            <person name="Mondo S."/>
            <person name="Nolan M."/>
            <person name="Ohm R."/>
            <person name="Pangilinan J."/>
            <person name="Park H.-J."/>
            <person name="Ramirez L."/>
            <person name="Alfaro M."/>
            <person name="Sun H."/>
            <person name="Tritt A."/>
            <person name="Yoshinaga Y."/>
            <person name="Zwiers L.-H."/>
            <person name="Turgeon B."/>
            <person name="Goodwin S."/>
            <person name="Spatafora J."/>
            <person name="Crous P."/>
            <person name="Grigoriev I."/>
        </authorList>
    </citation>
    <scope>NUCLEOTIDE SEQUENCE</scope>
    <source>
        <strain evidence="2">Tuck. ex Michener</strain>
    </source>
</reference>
<evidence type="ECO:0000313" key="3">
    <source>
        <dbReference type="Proteomes" id="UP000800092"/>
    </source>
</evidence>
<evidence type="ECO:0000256" key="1">
    <source>
        <dbReference type="SAM" id="Phobius"/>
    </source>
</evidence>
<accession>A0A6A6H223</accession>
<dbReference type="EMBL" id="ML991818">
    <property type="protein sequence ID" value="KAF2232136.1"/>
    <property type="molecule type" value="Genomic_DNA"/>
</dbReference>
<protein>
    <submittedName>
        <fullName evidence="2">Uncharacterized protein</fullName>
    </submittedName>
</protein>
<sequence length="178" mass="20682">MKAMEVSYSTRLCTRSPNILIFFIAKNINHAQRCKRRLDLLRVLLQIFESRSDGQMVLLGLWTSALLGLSASCPSPIENEHPSGLRHVRWSLLVEQWHHELDNSSGEIVGQWILGVMRMTVIQQSRSSRWVVCLSGTLLVLWVLGLFWIWSVDKPRFLHKESSNVLQLCLQWFRTLVW</sequence>
<keyword evidence="3" id="KW-1185">Reference proteome</keyword>
<proteinExistence type="predicted"/>
<name>A0A6A6H223_VIRVR</name>
<dbReference type="Proteomes" id="UP000800092">
    <property type="component" value="Unassembled WGS sequence"/>
</dbReference>
<gene>
    <name evidence="2" type="ORF">EV356DRAFT_256992</name>
</gene>
<organism evidence="2 3">
    <name type="scientific">Viridothelium virens</name>
    <name type="common">Speckled blister lichen</name>
    <name type="synonym">Trypethelium virens</name>
    <dbReference type="NCBI Taxonomy" id="1048519"/>
    <lineage>
        <taxon>Eukaryota</taxon>
        <taxon>Fungi</taxon>
        <taxon>Dikarya</taxon>
        <taxon>Ascomycota</taxon>
        <taxon>Pezizomycotina</taxon>
        <taxon>Dothideomycetes</taxon>
        <taxon>Dothideomycetes incertae sedis</taxon>
        <taxon>Trypetheliales</taxon>
        <taxon>Trypetheliaceae</taxon>
        <taxon>Viridothelium</taxon>
    </lineage>
</organism>
<dbReference type="AlphaFoldDB" id="A0A6A6H223"/>
<keyword evidence="1" id="KW-0472">Membrane</keyword>
<feature type="transmembrane region" description="Helical" evidence="1">
    <location>
        <begin position="127"/>
        <end position="150"/>
    </location>
</feature>